<protein>
    <submittedName>
        <fullName evidence="2">Uncharacterized protein</fullName>
    </submittedName>
</protein>
<sequence>MHVVSKPFPWSPDGVHIEQLQVGAERDFGELAPGLVGAGYITAPGLPPGSGNPAAAADLRSPPSTSNASGAQDAPVEIPENWHELHHATKKKLAREISGQEPADTAAAEAVIEAEIARRTEQPGS</sequence>
<dbReference type="RefSeq" id="WP_258735025.1">
    <property type="nucleotide sequence ID" value="NZ_JANTHZ010000015.1"/>
</dbReference>
<accession>A0A9X2PKB1</accession>
<evidence type="ECO:0000256" key="1">
    <source>
        <dbReference type="SAM" id="MobiDB-lite"/>
    </source>
</evidence>
<comment type="caution">
    <text evidence="2">The sequence shown here is derived from an EMBL/GenBank/DDBJ whole genome shotgun (WGS) entry which is preliminary data.</text>
</comment>
<evidence type="ECO:0000313" key="2">
    <source>
        <dbReference type="EMBL" id="MCS0497868.1"/>
    </source>
</evidence>
<feature type="region of interest" description="Disordered" evidence="1">
    <location>
        <begin position="46"/>
        <end position="107"/>
    </location>
</feature>
<keyword evidence="3" id="KW-1185">Reference proteome</keyword>
<dbReference type="Proteomes" id="UP001151088">
    <property type="component" value="Unassembled WGS sequence"/>
</dbReference>
<evidence type="ECO:0000313" key="3">
    <source>
        <dbReference type="Proteomes" id="UP001151088"/>
    </source>
</evidence>
<proteinExistence type="predicted"/>
<dbReference type="EMBL" id="JANTHZ010000015">
    <property type="protein sequence ID" value="MCS0497868.1"/>
    <property type="molecule type" value="Genomic_DNA"/>
</dbReference>
<organism evidence="2 3">
    <name type="scientific">Ancylobacter mangrovi</name>
    <dbReference type="NCBI Taxonomy" id="2972472"/>
    <lineage>
        <taxon>Bacteria</taxon>
        <taxon>Pseudomonadati</taxon>
        <taxon>Pseudomonadota</taxon>
        <taxon>Alphaproteobacteria</taxon>
        <taxon>Hyphomicrobiales</taxon>
        <taxon>Xanthobacteraceae</taxon>
        <taxon>Ancylobacter</taxon>
    </lineage>
</organism>
<gene>
    <name evidence="2" type="ORF">NVS89_22515</name>
</gene>
<reference evidence="2" key="1">
    <citation type="submission" date="2022-08" db="EMBL/GenBank/DDBJ databases">
        <authorList>
            <person name="Li F."/>
        </authorList>
    </citation>
    <scope>NUCLEOTIDE SEQUENCE</scope>
    <source>
        <strain evidence="2">MQZ15Z-1</strain>
    </source>
</reference>
<dbReference type="AlphaFoldDB" id="A0A9X2PKB1"/>
<name>A0A9X2PKB1_9HYPH</name>